<comment type="caution">
    <text evidence="1">The sequence shown here is derived from an EMBL/GenBank/DDBJ whole genome shotgun (WGS) entry which is preliminary data.</text>
</comment>
<sequence>MIKPDGFIIPEESAKIHGITTEVAINEGEDLSKVLSDFFSDMEDADLLVGHNLQYDRKIIKRECLRTKINSNQLSKPQFNTMVNSTVFFRLPRGNGTQVINFPNFQKRTRLL</sequence>
<organism evidence="1 2">
    <name type="scientific">Methanospirillum lacunae</name>
    <dbReference type="NCBI Taxonomy" id="668570"/>
    <lineage>
        <taxon>Archaea</taxon>
        <taxon>Methanobacteriati</taxon>
        <taxon>Methanobacteriota</taxon>
        <taxon>Stenosarchaea group</taxon>
        <taxon>Methanomicrobia</taxon>
        <taxon>Methanomicrobiales</taxon>
        <taxon>Methanospirillaceae</taxon>
        <taxon>Methanospirillum</taxon>
    </lineage>
</organism>
<dbReference type="EMBL" id="QGMY01000002">
    <property type="protein sequence ID" value="PWR73944.1"/>
    <property type="molecule type" value="Genomic_DNA"/>
</dbReference>
<dbReference type="GO" id="GO:0003676">
    <property type="term" value="F:nucleic acid binding"/>
    <property type="evidence" value="ECO:0007669"/>
    <property type="project" value="InterPro"/>
</dbReference>
<reference evidence="1 2" key="1">
    <citation type="submission" date="2018-05" db="EMBL/GenBank/DDBJ databases">
        <title>Draft genome of Methanospirillum lacunae Ki8-1.</title>
        <authorList>
            <person name="Dueholm M.S."/>
            <person name="Nielsen P.H."/>
            <person name="Bakmann L.F."/>
            <person name="Otzen D.E."/>
        </authorList>
    </citation>
    <scope>NUCLEOTIDE SEQUENCE [LARGE SCALE GENOMIC DNA]</scope>
    <source>
        <strain evidence="1 2">Ki8-1</strain>
    </source>
</reference>
<evidence type="ECO:0008006" key="3">
    <source>
        <dbReference type="Google" id="ProtNLM"/>
    </source>
</evidence>
<dbReference type="InterPro" id="IPR012337">
    <property type="entry name" value="RNaseH-like_sf"/>
</dbReference>
<dbReference type="InterPro" id="IPR036397">
    <property type="entry name" value="RNaseH_sf"/>
</dbReference>
<evidence type="ECO:0000313" key="2">
    <source>
        <dbReference type="Proteomes" id="UP000245657"/>
    </source>
</evidence>
<name>A0A2V2N0Q7_9EURY</name>
<dbReference type="Gene3D" id="3.30.420.10">
    <property type="entry name" value="Ribonuclease H-like superfamily/Ribonuclease H"/>
    <property type="match status" value="1"/>
</dbReference>
<dbReference type="SUPFAM" id="SSF53098">
    <property type="entry name" value="Ribonuclease H-like"/>
    <property type="match status" value="1"/>
</dbReference>
<proteinExistence type="predicted"/>
<keyword evidence="2" id="KW-1185">Reference proteome</keyword>
<dbReference type="Proteomes" id="UP000245657">
    <property type="component" value="Unassembled WGS sequence"/>
</dbReference>
<dbReference type="AlphaFoldDB" id="A0A2V2N0Q7"/>
<accession>A0A2V2N0Q7</accession>
<gene>
    <name evidence="1" type="ORF">DK846_01910</name>
</gene>
<protein>
    <recommendedName>
        <fullName evidence="3">Exonuclease domain-containing protein</fullName>
    </recommendedName>
</protein>
<evidence type="ECO:0000313" key="1">
    <source>
        <dbReference type="EMBL" id="PWR73944.1"/>
    </source>
</evidence>